<evidence type="ECO:0000256" key="5">
    <source>
        <dbReference type="ARBA" id="ARBA00023079"/>
    </source>
</evidence>
<dbReference type="Proteomes" id="UP000732377">
    <property type="component" value="Unassembled WGS sequence"/>
</dbReference>
<comment type="pathway">
    <text evidence="2 8">Amino-acid degradation; L-tryptophan degradation via pyruvate pathway; indole and pyruvate from L-tryptophan: step 1/1.</text>
</comment>
<protein>
    <recommendedName>
        <fullName evidence="8">Tryptophanase</fullName>
        <ecNumber evidence="8">4.1.99.1</ecNumber>
    </recommendedName>
    <alternativeName>
        <fullName evidence="8">L-tryptophan indole-lyase</fullName>
        <shortName evidence="8">TNase</shortName>
    </alternativeName>
</protein>
<dbReference type="SUPFAM" id="SSF53383">
    <property type="entry name" value="PLP-dependent transferases"/>
    <property type="match status" value="1"/>
</dbReference>
<dbReference type="PIRSF" id="PIRSF001386">
    <property type="entry name" value="Trpase"/>
    <property type="match status" value="1"/>
</dbReference>
<keyword evidence="6 8" id="KW-0456">Lyase</keyword>
<dbReference type="RefSeq" id="WP_273381134.1">
    <property type="nucleotide sequence ID" value="NZ_PIUK01000246.1"/>
</dbReference>
<dbReference type="InterPro" id="IPR001597">
    <property type="entry name" value="ArAA_b-elim_lyase/Thr_aldolase"/>
</dbReference>
<dbReference type="Pfam" id="PF01212">
    <property type="entry name" value="Beta_elim_lyase"/>
    <property type="match status" value="1"/>
</dbReference>
<evidence type="ECO:0000313" key="12">
    <source>
        <dbReference type="Proteomes" id="UP000732377"/>
    </source>
</evidence>
<dbReference type="PANTHER" id="PTHR32325">
    <property type="entry name" value="BETA-ELIMINATING LYASE-LIKE PROTEIN-RELATED"/>
    <property type="match status" value="1"/>
</dbReference>
<comment type="caution">
    <text evidence="11">The sequence shown here is derived from an EMBL/GenBank/DDBJ whole genome shotgun (WGS) entry which is preliminary data.</text>
</comment>
<comment type="cofactor">
    <cofactor evidence="1 8 9">
        <name>pyridoxal 5'-phosphate</name>
        <dbReference type="ChEBI" id="CHEBI:597326"/>
    </cofactor>
</comment>
<feature type="domain" description="Aromatic amino acid beta-eliminating lyase/threonine aldolase" evidence="10">
    <location>
        <begin position="45"/>
        <end position="420"/>
    </location>
</feature>
<reference evidence="11" key="1">
    <citation type="submission" date="2017-11" db="EMBL/GenBank/DDBJ databases">
        <title>Three new genomes from thermophilic consortium.</title>
        <authorList>
            <person name="Quaggio R."/>
            <person name="Amgarten D."/>
            <person name="Setubal J.C."/>
        </authorList>
    </citation>
    <scope>NUCLEOTIDE SEQUENCE</scope>
    <source>
        <strain evidence="11">ZCTH01-B2</strain>
    </source>
</reference>
<dbReference type="Gene3D" id="3.90.1150.10">
    <property type="entry name" value="Aspartate Aminotransferase, domain 1"/>
    <property type="match status" value="1"/>
</dbReference>
<evidence type="ECO:0000259" key="10">
    <source>
        <dbReference type="Pfam" id="PF01212"/>
    </source>
</evidence>
<dbReference type="NCBIfam" id="NF009709">
    <property type="entry name" value="PRK13238.1"/>
    <property type="match status" value="1"/>
</dbReference>
<comment type="catalytic activity">
    <reaction evidence="7 8">
        <text>L-tryptophan + H2O = indole + pyruvate + NH4(+)</text>
        <dbReference type="Rhea" id="RHEA:19553"/>
        <dbReference type="ChEBI" id="CHEBI:15361"/>
        <dbReference type="ChEBI" id="CHEBI:15377"/>
        <dbReference type="ChEBI" id="CHEBI:16881"/>
        <dbReference type="ChEBI" id="CHEBI:28938"/>
        <dbReference type="ChEBI" id="CHEBI:57912"/>
        <dbReference type="EC" id="4.1.99.1"/>
    </reaction>
</comment>
<dbReference type="PANTHER" id="PTHR32325:SF4">
    <property type="entry name" value="TRYPTOPHANASE"/>
    <property type="match status" value="1"/>
</dbReference>
<comment type="similarity">
    <text evidence="3 8">Belongs to the beta-eliminating lyase family.</text>
</comment>
<dbReference type="InterPro" id="IPR015422">
    <property type="entry name" value="PyrdxlP-dep_Trfase_small"/>
</dbReference>
<evidence type="ECO:0000313" key="11">
    <source>
        <dbReference type="EMBL" id="MBY6277790.1"/>
    </source>
</evidence>
<feature type="modified residue" description="N6-(pyridoxal phosphate)lysine" evidence="8 9">
    <location>
        <position position="255"/>
    </location>
</feature>
<dbReference type="InterPro" id="IPR015424">
    <property type="entry name" value="PyrdxlP-dep_Trfase"/>
</dbReference>
<comment type="subunit">
    <text evidence="8">Homotetramer.</text>
</comment>
<dbReference type="InterPro" id="IPR013440">
    <property type="entry name" value="TNase"/>
</dbReference>
<accession>A0A953LFN6</accession>
<evidence type="ECO:0000256" key="3">
    <source>
        <dbReference type="ARBA" id="ARBA00009721"/>
    </source>
</evidence>
<dbReference type="GO" id="GO:0009034">
    <property type="term" value="F:tryptophanase activity"/>
    <property type="evidence" value="ECO:0007669"/>
    <property type="project" value="UniProtKB-UniRule"/>
</dbReference>
<keyword evidence="4 8" id="KW-0663">Pyridoxal phosphate</keyword>
<dbReference type="PROSITE" id="PS00853">
    <property type="entry name" value="BETA_ELIM_LYASE"/>
    <property type="match status" value="1"/>
</dbReference>
<sequence length="454" mass="50693">MPKGEPFKIKMVEPIRLIPREDREAAIKAAHYNPFLLRSSDVYIDLLTDSGTGAMSQFQWSAMMLGDESYAGASSYYRLKEAVTDITGYEYVLPTHQGRGAEKSAFAQLITRPGMYVLSNMFFDTTRGHVQLAGGRPIDLLLDVPTEEYHPFKGNMDTARLEAFIQEHGAENIACIVMTVTNNSAGGQPVSMANIRETSRIARKYGILLLFDVARYAENCHFIRMREEGYADKAPIDIAREMFSYGDGLMMSAKKDALVNIGGLLAFKDEELYTRVGGTVVPFEGFLTYGGLAGRDLEAMAVGLREALDPDYLAYRVGQVEYLGNLLRSAGIPIQWPVGGHAVFIDAAKFLPHIPWDQFPGHALTVALYQEGGVRTVEVGSLMMGRDPETGENVRSPFEFTRLAIPRRVYTNLHLEDVAETVINAFQKREQIRGVKFTREPKVLRHFTAHFDLV</sequence>
<dbReference type="HAMAP" id="MF_00544">
    <property type="entry name" value="Tryptophanase"/>
    <property type="match status" value="1"/>
</dbReference>
<gene>
    <name evidence="8" type="primary">tnaA</name>
    <name evidence="11" type="ORF">CWE10_16640</name>
</gene>
<evidence type="ECO:0000256" key="6">
    <source>
        <dbReference type="ARBA" id="ARBA00023239"/>
    </source>
</evidence>
<evidence type="ECO:0000256" key="7">
    <source>
        <dbReference type="ARBA" id="ARBA00047962"/>
    </source>
</evidence>
<dbReference type="AlphaFoldDB" id="A0A953LFN6"/>
<dbReference type="EMBL" id="PIUK01000246">
    <property type="protein sequence ID" value="MBY6277790.1"/>
    <property type="molecule type" value="Genomic_DNA"/>
</dbReference>
<proteinExistence type="inferred from homology"/>
<evidence type="ECO:0000256" key="4">
    <source>
        <dbReference type="ARBA" id="ARBA00022898"/>
    </source>
</evidence>
<dbReference type="InterPro" id="IPR011166">
    <property type="entry name" value="Beta-eliminating_lyase"/>
</dbReference>
<dbReference type="InterPro" id="IPR018176">
    <property type="entry name" value="Tryptophanase_CS"/>
</dbReference>
<evidence type="ECO:0000256" key="2">
    <source>
        <dbReference type="ARBA" id="ARBA00004662"/>
    </source>
</evidence>
<evidence type="ECO:0000256" key="8">
    <source>
        <dbReference type="HAMAP-Rule" id="MF_00544"/>
    </source>
</evidence>
<evidence type="ECO:0000256" key="1">
    <source>
        <dbReference type="ARBA" id="ARBA00001933"/>
    </source>
</evidence>
<keyword evidence="5 8" id="KW-0823">Tryptophan catabolism</keyword>
<dbReference type="InterPro" id="IPR015421">
    <property type="entry name" value="PyrdxlP-dep_Trfase_major"/>
</dbReference>
<dbReference type="EC" id="4.1.99.1" evidence="8"/>
<evidence type="ECO:0000256" key="9">
    <source>
        <dbReference type="PIRSR" id="PIRSR611166-50"/>
    </source>
</evidence>
<organism evidence="11 12">
    <name type="scientific">Symbiobacterium thermophilum</name>
    <dbReference type="NCBI Taxonomy" id="2734"/>
    <lineage>
        <taxon>Bacteria</taxon>
        <taxon>Bacillati</taxon>
        <taxon>Bacillota</taxon>
        <taxon>Clostridia</taxon>
        <taxon>Eubacteriales</taxon>
        <taxon>Symbiobacteriaceae</taxon>
        <taxon>Symbiobacterium</taxon>
    </lineage>
</organism>
<dbReference type="Gene3D" id="3.40.640.10">
    <property type="entry name" value="Type I PLP-dependent aspartate aminotransferase-like (Major domain)"/>
    <property type="match status" value="1"/>
</dbReference>
<name>A0A953LFN6_SYMTR</name>